<feature type="domain" description="Cadherin" evidence="21">
    <location>
        <begin position="29"/>
        <end position="133"/>
    </location>
</feature>
<dbReference type="Pfam" id="PF00008">
    <property type="entry name" value="EGF"/>
    <property type="match status" value="2"/>
</dbReference>
<comment type="caution">
    <text evidence="15">Lacks conserved residue(s) required for the propagation of feature annotation.</text>
</comment>
<dbReference type="SUPFAM" id="SSF49899">
    <property type="entry name" value="Concanavalin A-like lectins/glucanases"/>
    <property type="match status" value="1"/>
</dbReference>
<feature type="domain" description="Cadherin" evidence="21">
    <location>
        <begin position="134"/>
        <end position="241"/>
    </location>
</feature>
<feature type="domain" description="Cadherin" evidence="21">
    <location>
        <begin position="3654"/>
        <end position="3743"/>
    </location>
</feature>
<dbReference type="InterPro" id="IPR013320">
    <property type="entry name" value="ConA-like_dom_sf"/>
</dbReference>
<keyword evidence="7" id="KW-0677">Repeat</keyword>
<keyword evidence="11 17" id="KW-0472">Membrane</keyword>
<feature type="region of interest" description="Disordered" evidence="16">
    <location>
        <begin position="4574"/>
        <end position="4695"/>
    </location>
</feature>
<evidence type="ECO:0000256" key="17">
    <source>
        <dbReference type="SAM" id="Phobius"/>
    </source>
</evidence>
<dbReference type="CDD" id="cd00110">
    <property type="entry name" value="LamG"/>
    <property type="match status" value="1"/>
</dbReference>
<feature type="domain" description="Cadherin" evidence="21">
    <location>
        <begin position="2116"/>
        <end position="2220"/>
    </location>
</feature>
<feature type="domain" description="Cadherin" evidence="21">
    <location>
        <begin position="718"/>
        <end position="822"/>
    </location>
</feature>
<feature type="domain" description="Cadherin" evidence="21">
    <location>
        <begin position="1146"/>
        <end position="1249"/>
    </location>
</feature>
<evidence type="ECO:0000256" key="3">
    <source>
        <dbReference type="ARBA" id="ARBA00022475"/>
    </source>
</evidence>
<feature type="transmembrane region" description="Helical" evidence="17">
    <location>
        <begin position="4313"/>
        <end position="4336"/>
    </location>
</feature>
<dbReference type="Pfam" id="PF00028">
    <property type="entry name" value="Cadherin"/>
    <property type="match status" value="24"/>
</dbReference>
<feature type="compositionally biased region" description="Low complexity" evidence="16">
    <location>
        <begin position="4580"/>
        <end position="4589"/>
    </location>
</feature>
<feature type="domain" description="EGF-like" evidence="20">
    <location>
        <begin position="4138"/>
        <end position="4175"/>
    </location>
</feature>
<feature type="domain" description="Cadherin" evidence="21">
    <location>
        <begin position="1695"/>
        <end position="1792"/>
    </location>
</feature>
<keyword evidence="5 17" id="KW-0812">Transmembrane</keyword>
<feature type="domain" description="Cadherin" evidence="21">
    <location>
        <begin position="2324"/>
        <end position="2430"/>
    </location>
</feature>
<dbReference type="FunFam" id="2.60.40.60:FF:000116">
    <property type="entry name" value="Dachsous cadherin-related 2"/>
    <property type="match status" value="1"/>
</dbReference>
<evidence type="ECO:0000259" key="20">
    <source>
        <dbReference type="PROSITE" id="PS50026"/>
    </source>
</evidence>
<dbReference type="FunFam" id="2.60.40.60:FF:000015">
    <property type="entry name" value="FAT atypical cadherin 1"/>
    <property type="match status" value="2"/>
</dbReference>
<feature type="compositionally biased region" description="Basic and acidic residues" evidence="16">
    <location>
        <begin position="4655"/>
        <end position="4669"/>
    </location>
</feature>
<dbReference type="GO" id="GO:0005509">
    <property type="term" value="F:calcium ion binding"/>
    <property type="evidence" value="ECO:0007669"/>
    <property type="project" value="UniProtKB-UniRule"/>
</dbReference>
<organism evidence="22">
    <name type="scientific">Phallusia mammillata</name>
    <dbReference type="NCBI Taxonomy" id="59560"/>
    <lineage>
        <taxon>Eukaryota</taxon>
        <taxon>Metazoa</taxon>
        <taxon>Chordata</taxon>
        <taxon>Tunicata</taxon>
        <taxon>Ascidiacea</taxon>
        <taxon>Phlebobranchia</taxon>
        <taxon>Ascidiidae</taxon>
        <taxon>Phallusia</taxon>
    </lineage>
</organism>
<keyword evidence="12 15" id="KW-1015">Disulfide bond</keyword>
<evidence type="ECO:0000259" key="19">
    <source>
        <dbReference type="PROSITE" id="PS50025"/>
    </source>
</evidence>
<proteinExistence type="evidence at transcript level"/>
<evidence type="ECO:0000313" key="22">
    <source>
        <dbReference type="EMBL" id="CAB3244827.1"/>
    </source>
</evidence>
<feature type="domain" description="Cadherin" evidence="21">
    <location>
        <begin position="1469"/>
        <end position="1577"/>
    </location>
</feature>
<keyword evidence="13" id="KW-0325">Glycoprotein</keyword>
<evidence type="ECO:0000256" key="2">
    <source>
        <dbReference type="ARBA" id="ARBA00004479"/>
    </source>
</evidence>
<keyword evidence="8 14" id="KW-0106">Calcium</keyword>
<dbReference type="Gene3D" id="2.60.40.60">
    <property type="entry name" value="Cadherins"/>
    <property type="match status" value="31"/>
</dbReference>
<dbReference type="Gene3D" id="2.10.25.10">
    <property type="entry name" value="Laminin"/>
    <property type="match status" value="3"/>
</dbReference>
<evidence type="ECO:0000256" key="13">
    <source>
        <dbReference type="ARBA" id="ARBA00023180"/>
    </source>
</evidence>
<evidence type="ECO:0000256" key="14">
    <source>
        <dbReference type="PROSITE-ProRule" id="PRU00043"/>
    </source>
</evidence>
<feature type="domain" description="Cadherin" evidence="21">
    <location>
        <begin position="2228"/>
        <end position="2323"/>
    </location>
</feature>
<dbReference type="PROSITE" id="PS50025">
    <property type="entry name" value="LAM_G_DOMAIN"/>
    <property type="match status" value="1"/>
</dbReference>
<dbReference type="FunFam" id="2.60.40.60:FF:000013">
    <property type="entry name" value="Cadherin EGF LAG seven-pass G-type receptor"/>
    <property type="match status" value="1"/>
</dbReference>
<dbReference type="FunFam" id="2.60.40.60:FF:000032">
    <property type="entry name" value="FAT atypical cadherin 1"/>
    <property type="match status" value="1"/>
</dbReference>
<dbReference type="FunFam" id="2.60.40.60:FF:000021">
    <property type="entry name" value="FAT atypical cadherin 1"/>
    <property type="match status" value="1"/>
</dbReference>
<feature type="compositionally biased region" description="Basic residues" evidence="16">
    <location>
        <begin position="4840"/>
        <end position="4850"/>
    </location>
</feature>
<evidence type="ECO:0000256" key="8">
    <source>
        <dbReference type="ARBA" id="ARBA00022837"/>
    </source>
</evidence>
<dbReference type="FunFam" id="2.60.40.60:FF:000024">
    <property type="entry name" value="FAT atypical cadherin 3"/>
    <property type="match status" value="1"/>
</dbReference>
<feature type="domain" description="Cadherin" evidence="21">
    <location>
        <begin position="930"/>
        <end position="1039"/>
    </location>
</feature>
<evidence type="ECO:0000256" key="18">
    <source>
        <dbReference type="SAM" id="SignalP"/>
    </source>
</evidence>
<evidence type="ECO:0000256" key="7">
    <source>
        <dbReference type="ARBA" id="ARBA00022737"/>
    </source>
</evidence>
<dbReference type="InterPro" id="IPR020894">
    <property type="entry name" value="Cadherin_CS"/>
</dbReference>
<feature type="region of interest" description="Disordered" evidence="16">
    <location>
        <begin position="4346"/>
        <end position="4402"/>
    </location>
</feature>
<dbReference type="FunFam" id="2.10.25.10:FF:000095">
    <property type="entry name" value="Notch, isoform B"/>
    <property type="match status" value="1"/>
</dbReference>
<comment type="subcellular location">
    <subcellularLocation>
        <location evidence="1">Cell membrane</location>
        <topology evidence="1">Single-pass membrane protein</topology>
    </subcellularLocation>
    <subcellularLocation>
        <location evidence="2">Membrane</location>
        <topology evidence="2">Single-pass type I membrane protein</topology>
    </subcellularLocation>
</comment>
<feature type="domain" description="Cadherin" evidence="21">
    <location>
        <begin position="2755"/>
        <end position="2864"/>
    </location>
</feature>
<feature type="domain" description="Cadherin" evidence="21">
    <location>
        <begin position="823"/>
        <end position="929"/>
    </location>
</feature>
<dbReference type="InterPro" id="IPR002126">
    <property type="entry name" value="Cadherin-like_dom"/>
</dbReference>
<feature type="domain" description="Cadherin" evidence="21">
    <location>
        <begin position="1380"/>
        <end position="1468"/>
    </location>
</feature>
<dbReference type="InterPro" id="IPR001881">
    <property type="entry name" value="EGF-like_Ca-bd_dom"/>
</dbReference>
<keyword evidence="3" id="KW-1003">Cell membrane</keyword>
<feature type="domain" description="Cadherin" evidence="21">
    <location>
        <begin position="2646"/>
        <end position="2754"/>
    </location>
</feature>
<dbReference type="SMART" id="SM00179">
    <property type="entry name" value="EGF_CA"/>
    <property type="match status" value="3"/>
</dbReference>
<dbReference type="GO" id="GO:0007163">
    <property type="term" value="P:establishment or maintenance of cell polarity"/>
    <property type="evidence" value="ECO:0007669"/>
    <property type="project" value="UniProtKB-ARBA"/>
</dbReference>
<dbReference type="EMBL" id="LR785077">
    <property type="protein sequence ID" value="CAB3244827.1"/>
    <property type="molecule type" value="mRNA"/>
</dbReference>
<feature type="compositionally biased region" description="Low complexity" evidence="16">
    <location>
        <begin position="4742"/>
        <end position="4757"/>
    </location>
</feature>
<evidence type="ECO:0000256" key="4">
    <source>
        <dbReference type="ARBA" id="ARBA00022536"/>
    </source>
</evidence>
<feature type="domain" description="Cadherin" evidence="21">
    <location>
        <begin position="2865"/>
        <end position="2973"/>
    </location>
</feature>
<feature type="domain" description="Cadherin" evidence="21">
    <location>
        <begin position="1913"/>
        <end position="2020"/>
    </location>
</feature>
<dbReference type="SUPFAM" id="SSF49313">
    <property type="entry name" value="Cadherin-like"/>
    <property type="match status" value="32"/>
</dbReference>
<feature type="disulfide bond" evidence="15">
    <location>
        <begin position="4165"/>
        <end position="4174"/>
    </location>
</feature>
<feature type="domain" description="Cadherin" evidence="21">
    <location>
        <begin position="359"/>
        <end position="465"/>
    </location>
</feature>
<feature type="domain" description="Cadherin" evidence="21">
    <location>
        <begin position="1040"/>
        <end position="1150"/>
    </location>
</feature>
<dbReference type="CDD" id="cd11304">
    <property type="entry name" value="Cadherin_repeat"/>
    <property type="match status" value="31"/>
</dbReference>
<dbReference type="FunFam" id="2.60.40.60:FF:000037">
    <property type="entry name" value="FAT atypical cadherin 1"/>
    <property type="match status" value="1"/>
</dbReference>
<dbReference type="PANTHER" id="PTHR24026:SF126">
    <property type="entry name" value="PROTOCADHERIN FAT 4"/>
    <property type="match status" value="1"/>
</dbReference>
<accession>A0A6F9DCR1</accession>
<feature type="domain" description="Cadherin" evidence="21">
    <location>
        <begin position="1268"/>
        <end position="1358"/>
    </location>
</feature>
<dbReference type="Gene3D" id="2.60.120.200">
    <property type="match status" value="1"/>
</dbReference>
<dbReference type="InterPro" id="IPR001791">
    <property type="entry name" value="Laminin_G"/>
</dbReference>
<dbReference type="FunFam" id="2.60.40.60:FF:000020">
    <property type="entry name" value="Dachsous cadherin-related 1b"/>
    <property type="match status" value="5"/>
</dbReference>
<dbReference type="GO" id="GO:0007156">
    <property type="term" value="P:homophilic cell adhesion via plasma membrane adhesion molecules"/>
    <property type="evidence" value="ECO:0007669"/>
    <property type="project" value="InterPro"/>
</dbReference>
<feature type="chain" id="PRO_5026180264" evidence="18">
    <location>
        <begin position="21"/>
        <end position="4890"/>
    </location>
</feature>
<feature type="signal peptide" evidence="18">
    <location>
        <begin position="1"/>
        <end position="20"/>
    </location>
</feature>
<dbReference type="PROSITE" id="PS00022">
    <property type="entry name" value="EGF_1"/>
    <property type="match status" value="3"/>
</dbReference>
<dbReference type="FunFam" id="2.60.40.60:FF:000039">
    <property type="entry name" value="FAT atypical cadherin 3"/>
    <property type="match status" value="1"/>
</dbReference>
<protein>
    <submittedName>
        <fullName evidence="22">Protocadherin Fat 1</fullName>
    </submittedName>
</protein>
<dbReference type="PRINTS" id="PR00205">
    <property type="entry name" value="CADHERIN"/>
</dbReference>
<keyword evidence="10 17" id="KW-1133">Transmembrane helix</keyword>
<reference evidence="22" key="1">
    <citation type="submission" date="2020-04" db="EMBL/GenBank/DDBJ databases">
        <authorList>
            <person name="Neveu A P."/>
        </authorList>
    </citation>
    <scope>NUCLEOTIDE SEQUENCE</scope>
    <source>
        <tissue evidence="22">Whole embryo</tissue>
    </source>
</reference>
<feature type="domain" description="Cadherin" evidence="21">
    <location>
        <begin position="3294"/>
        <end position="3398"/>
    </location>
</feature>
<dbReference type="GO" id="GO:0005886">
    <property type="term" value="C:plasma membrane"/>
    <property type="evidence" value="ECO:0007669"/>
    <property type="project" value="UniProtKB-SubCell"/>
</dbReference>
<dbReference type="Pfam" id="PF02210">
    <property type="entry name" value="Laminin_G_2"/>
    <property type="match status" value="1"/>
</dbReference>
<feature type="domain" description="Cadherin" evidence="21">
    <location>
        <begin position="2431"/>
        <end position="2539"/>
    </location>
</feature>
<dbReference type="FunFam" id="2.60.40.60:FF:000080">
    <property type="entry name" value="FAT atypical cadherin 1"/>
    <property type="match status" value="1"/>
</dbReference>
<feature type="region of interest" description="Disordered" evidence="16">
    <location>
        <begin position="4736"/>
        <end position="4758"/>
    </location>
</feature>
<evidence type="ECO:0000256" key="6">
    <source>
        <dbReference type="ARBA" id="ARBA00022729"/>
    </source>
</evidence>
<dbReference type="FunFam" id="2.60.40.60:FF:000081">
    <property type="entry name" value="protocadherin Fat 4"/>
    <property type="match status" value="1"/>
</dbReference>
<dbReference type="SUPFAM" id="SSF57196">
    <property type="entry name" value="EGF/Laminin"/>
    <property type="match status" value="3"/>
</dbReference>
<dbReference type="GO" id="GO:0007399">
    <property type="term" value="P:nervous system development"/>
    <property type="evidence" value="ECO:0007669"/>
    <property type="project" value="UniProtKB-ARBA"/>
</dbReference>
<feature type="region of interest" description="Disordered" evidence="16">
    <location>
        <begin position="4500"/>
        <end position="4540"/>
    </location>
</feature>
<feature type="disulfide bond" evidence="15">
    <location>
        <begin position="4239"/>
        <end position="4248"/>
    </location>
</feature>
<feature type="domain" description="Cadherin" evidence="21">
    <location>
        <begin position="3520"/>
        <end position="3637"/>
    </location>
</feature>
<dbReference type="PROSITE" id="PS00232">
    <property type="entry name" value="CADHERIN_1"/>
    <property type="match status" value="12"/>
</dbReference>
<feature type="region of interest" description="Disordered" evidence="16">
    <location>
        <begin position="4774"/>
        <end position="4890"/>
    </location>
</feature>
<evidence type="ECO:0000259" key="21">
    <source>
        <dbReference type="PROSITE" id="PS50268"/>
    </source>
</evidence>
<dbReference type="PROSITE" id="PS01186">
    <property type="entry name" value="EGF_2"/>
    <property type="match status" value="2"/>
</dbReference>
<dbReference type="InterPro" id="IPR000742">
    <property type="entry name" value="EGF"/>
</dbReference>
<feature type="domain" description="Cadherin" evidence="21">
    <location>
        <begin position="466"/>
        <end position="574"/>
    </location>
</feature>
<feature type="compositionally biased region" description="Low complexity" evidence="16">
    <location>
        <begin position="4505"/>
        <end position="4516"/>
    </location>
</feature>
<dbReference type="SMART" id="SM00181">
    <property type="entry name" value="EGF"/>
    <property type="match status" value="5"/>
</dbReference>
<dbReference type="FunFam" id="2.60.40.60:FF:000033">
    <property type="entry name" value="FAT atypical cadherin 1"/>
    <property type="match status" value="1"/>
</dbReference>
<keyword evidence="9" id="KW-0130">Cell adhesion</keyword>
<dbReference type="PROSITE" id="PS50026">
    <property type="entry name" value="EGF_3"/>
    <property type="match status" value="3"/>
</dbReference>
<name>A0A6F9DCR1_9ASCI</name>
<evidence type="ECO:0000256" key="15">
    <source>
        <dbReference type="PROSITE-ProRule" id="PRU00076"/>
    </source>
</evidence>
<feature type="domain" description="Cadherin" evidence="21">
    <location>
        <begin position="3399"/>
        <end position="3502"/>
    </location>
</feature>
<dbReference type="GO" id="GO:0003007">
    <property type="term" value="P:heart morphogenesis"/>
    <property type="evidence" value="ECO:0007669"/>
    <property type="project" value="UniProtKB-ARBA"/>
</dbReference>
<feature type="domain" description="Cadherin" evidence="21">
    <location>
        <begin position="263"/>
        <end position="358"/>
    </location>
</feature>
<feature type="domain" description="Laminin G" evidence="19">
    <location>
        <begin position="3933"/>
        <end position="4132"/>
    </location>
</feature>
<feature type="domain" description="Cadherin" evidence="21">
    <location>
        <begin position="575"/>
        <end position="696"/>
    </location>
</feature>
<feature type="domain" description="Cadherin" evidence="21">
    <location>
        <begin position="3087"/>
        <end position="3188"/>
    </location>
</feature>
<feature type="domain" description="EGF-like" evidence="20">
    <location>
        <begin position="4176"/>
        <end position="4212"/>
    </location>
</feature>
<dbReference type="SMART" id="SM00112">
    <property type="entry name" value="CA"/>
    <property type="match status" value="32"/>
</dbReference>
<evidence type="ECO:0000256" key="16">
    <source>
        <dbReference type="SAM" id="MobiDB-lite"/>
    </source>
</evidence>
<dbReference type="CDD" id="cd00053">
    <property type="entry name" value="EGF"/>
    <property type="match status" value="2"/>
</dbReference>
<evidence type="ECO:0000256" key="9">
    <source>
        <dbReference type="ARBA" id="ARBA00022889"/>
    </source>
</evidence>
<keyword evidence="6 18" id="KW-0732">Signal</keyword>
<feature type="domain" description="Cadherin" evidence="21">
    <location>
        <begin position="3189"/>
        <end position="3293"/>
    </location>
</feature>
<evidence type="ECO:0000256" key="5">
    <source>
        <dbReference type="ARBA" id="ARBA00022692"/>
    </source>
</evidence>
<evidence type="ECO:0000256" key="12">
    <source>
        <dbReference type="ARBA" id="ARBA00023157"/>
    </source>
</evidence>
<sequence>MDKLSFFVALLWTLTRIASGTGNSGFAFTRPLYEASVQEKSAAGMAAVESDTMMGMWLTERTKDVRFSVPGESSLFQAVSRLEGNFVFLDLRSRSLSNDRSVRVRALSRDSLNETFCTVNVKVRDINDFQPLFPPQPYAVSIPEDMAIGTAITTIKATDSDSDPANKRFYYSILDFTNNFAIHPTTGVVTLTAPVNHLTQAVHSARILATDRKAALSGTARPKETTLTVTVIAVNKHAPNVLVREQLPPYDSSSSEDARLEYGSRVYAILVVSDPDAGEHGEIDLPKILPTNEHAGLFAVQPGKTAAEYLLVFSRLPPTMNGLLNVTLQVCDRGTPSKCTSVTVRVNLYDQAALVPQFETSTLKMTVSEASPVHTQVGFAEAQVSDRRHNPKLLYSIVNGDPGKAFRIDRHTSLITTNKRLDRETQAEYDLTVSASNANLISGRVSSTVRIRIVVEDANDHDPLFTLESYTASVIETSPIGTQVIQVHAEDVDLGNNGSVVYSIVHPSAKLPFQIDSFSGNITTKAALDYDTMGSRKVYDIRVRAHDSGLPFSRKTESYVFVTVVNTNDNAPILTKNQCSVIVPRSTSPGTELTLLGAIDVDNNPVTCALLNNQKGRFQIDPATCSLTLQKRLSSVSSGTKYVLQVTATDGHLTSDPLAVNVTVSNSGSITVHCQENEELEDYLNSFNRRFSAPKSGTTNANRTSELPNKFRPSIQGHKTAFDVRISEDTKVGANVFRIRATDRDTGFNGKLWYTIIGGNVDGCFSINTATGVLKLVRELDRESRPSYNISVSVSDMGTPSKASTAVLRFIVTDVNDNAPTFDKNSYSFTIPENAAIGTVIEQKIWANDADEGENARIRYSITNDIGGEVFSINPITGYINVTGHLDRERKQEYSLKVTATDGSTSHPLSTSVQVQIRIEDINDNAPRFYQSLYRVRVAEDLPTGAVLFWLQAQDPDFGTNGDLTYALTDGHTNKRDRIARFAVDPRTGAVRLVHKLDFRTQSRYNVTARVRDTQASFSVCYLEIAVLPENRNLNAPYFEPKTIRLTVREDADVDTMVGSVSAVDEDLEDPERDVGYYVTGGTGLGIFRIDQNTGSIYTTQSLDRESQRYYWLNVLAKDRATIPLSGHAFVLVEVTDINDNAPLPDQPVYFARIQENSPQGSEVVQINATDKDGDEELMFTFTTPNSYFTIDERTGVITTTRKRLDREKANAGSLTLEVKIDDSGSPPLSSWVQVVVTITDVNDNPPAFLIYVARQISLPGRNRSRTSSILTRVIASDRDSGSSADIDYKLKEDNMRRFSIHPKTGEISSSAGFSAGTQSAIRVRAFDGGKPQRQSRIHRLQIKWISIGTRSPNPPRFMQETGQMQHYPEHIDIDIAQTNTDRDSLVKLMRAFDEDPQQNLWFSIVGGNKDLMFHINTNQGDLLVVGTPDAETKDFYNLTIQVSDGYNTAQTHVPIVIDDVNDHRPTFDRSTYRVTIGEDASPNTEVLTLEATDGDVSTKNRNLVYRIVGSADPNSLHKFKITSGGVIVTKARLDRETQREHVLTVEVDDQGVTGPLQGYCRVIITVSDVNEHAPRFTASSYSAKVTVSGASSVIGADDTLGATVATVHATDQDSGDNARVVYSITNGNGDGLWRINPSSGEISATRRLNQHDDSATQRWSLTVQAADSSRHPLTTDARVVIQAQPDHDDPPQFQVDHYSVQIKENAPVGSFITTVEARASSGITFEITAGNEEGRFAINAHSGVVSLATKLDREFSASYDVTVTSSTVEGKSSEVSLLVEVTDINDNRPVFEKHNYVGEMSESPQLTSSVMDVSSKQPLVVRASDADQGYNSQVSYSIVDLSGAASDYFEVDANTGAVRALTETHLFHYSTPSQFTFEVRAVDLGRPSLPANRNAHVTIHVVKSVEYPPEFSTSHYSIEVRLPTCRGVVVSRNIVAKNPVPFAPSKITYSISGGNEGSAFAMDPVSGVISVSDSLPIEDGKEFTLRLRASDGRRSTAAVATITVMRKPSSLRFSAGPYRTAVIENSTEVRSLAVVTVVGTSLEDNVQFSILNENPSFHIGETSGVVSTTGIPVDRETSNSQELLVEATSHNGTRMGRCVVHVTVNDVNDNQPKFVGLPYYASVQVDATINTVVKQVTAIDRDDGANGEVSYGLEGKHSSLFAINLANGSITVRRSLETTFPSGNVKFNLTVVATDSGSPALSGRAILRVSVINRATPVFTSPFYGGISIQEDAQSHTVVTAEVKAASPDASEVFYSIEEGDPLQQFDIDFARGTITTLGNLDYEATRRYRLRVRSSDAWSRAQADVEVEIEVVDVNDNSPIFAAKQYEENLPETVSVGSEVVKIVATDADSGPNGYVTYAILEEPWVDGKNFLIDSDTGMIWTARGLDRETSAVLRFVVRASDSGVPPRHADVLVTIHVDDINDNPPVLGKKMYEFIVSKEAEANQIVGKVDASDPDLSDQGKLTFVLRQPEPSPPLLIDSKTGLVTLGPSRTALLSPTITSQVSVSDGVSEVVGTLLVHIVSNDTHVLPIDFVQPVYNFSITENTSPQKRIGKIEARTTGAVIYQIATDTWFSDLFRVDRESGNIYVQSALDREELARRQELASDSDITVELEAIAVDQRGRIARCLVRVRVDDVNDNAPVFTQAAYVTTVLMDESEIDDHVITVTATDLDSGENGRVKYAWDEDPSNAKVYFNLITDTGEITVRDRLNRLGDSQALTFFVRASDHNETNPRSNVVSVSIFVTNNRNMVPVFDQTNLNVHVSEDITVGSEVTTVRATTSGDNTVLYDLAPAYVATGEEKSETGMFSIDPETGVISVVQPLDRETESQHKLTVLAYASTARELVSSVQVTVVIDDVNDNDPEFSTSNYLASVVENSPSGTYVTRVQATDKDEGANGIVTYSFDDPTDELSSLFAIDNRTGLVTTRAPIDRETNSAIQITVKATDGAGQNTTRTAISHVTVQLVDVNDVAPVFATPPNTVAISESAPLGYTTAKSILILDEDSLDCTNLQVFITNGDEDNQFEVVWKRIRSDEGSNFKVGLKVIKSLDRETKSSYDLTLVVTDGLYTNSTQVTVEVTDSNDNAPICEQLSYRIVISEDANRNTMLLQVKAFDPDAAINGVRSYTLTGEGTDSFRLDRKTGKLFTAGNLDRETVAEYRLAATCADAAGQSCTSQIHVIVTDVNDNAPTFDASSLRASAQENTPINSLLHRVIAYDDDQGANGTIRYELSDDVDGQFYIEPTSGIITLLKALDRETVSSYQLQVVAMDHDTKRRLRSTATLFLQVLDVNDNPPIFEHTQYNASVYEDASLGLEVVQVSAESLDAGANANLRYTITHGNKHGKFSMDENSGLVTLISAVDYESDVSYVLTVSASDRSDTPLSSECTVVVEIVDVNDNSPVFASPSHQVSIPEDAEEGRVIVSVKATDRDSGAAGNVTYSLQMHDSPFAVDPTSGDISVAPPGVDYETRRSFSVVVIATDGGDPSRSSETEVFVAVMDVNDVRPRFVVTAPRNGNAELVVCSPEGANCTVHVHESASDSVVHGLVSLNATDEDGAENGAPFYFRIVKGNERNLFFIDDQNNLKSRKPLRLSDVTGERSNHRAVHHLVVDVRDSGTPVALNAQPSLSLRVVVLKESQYPPILTPHHVVISTTDATFDGGKIVDRLHATDRDLFDAERLQFSLASPDDFERFVVIPKTGTINAVRPISAGERNISVRVSDGSRYSISQIPVRIVEVTQQALENSVSITFRNIESMERYISLHHSLFVSKLGDILPPGFNGDRDLVIISLVQHERLVELLFSVRKPSKNGVSSGFYLSTMLKLHIEQSLTLIEDKLRTEVDSVESTECRRAKCQFMCQQVPVLVDWSEDERPAPVSSDSWSLVTQKFHRTQACVCPLGRVGPSCESICTDANNPCQLGQECVLDESEVGGYRCSSAADEPAILAFGGQGHATFRLSSSLRKEPFHINFRLRTFQSNATVFYANGAEDFARLETVNGLLRYTYNCGSGPQTMVRDLVHVNDGKWHDVDIQPLHDNLEGSCAFKLTLNHRYVASSQATSGHNHLDLSTVTVGGMLDRGRSKREAATEGTKRESRSARGLRYGFRGCMENVEINETPVPSLAKSGARSPITVQSKHNAEDTCVDDMISMKACAGRPCSNGGTCMPVADGGYICQCLPEFTGETCELLEPCGHLPCQNEGVCLSAGPNIRCNCPKGFTGSRCEVSAVCSAVDCKNGATCVVRGGKPACLCPIGWTGSMCESAVDFCQLEEAKRECGSAEKCFVLPDGFACNCTDIIQDPRCKQLPYSVDPSDGKPPVQIGQFPVVPVVVAIVVLLLIVVIIAVIILFRRRRRNVKYGQGSRHSEDIQPVNRFGDYLTRSPRGSNSGPPRVPQRPAVYQRSSHGSFHVDPANEDQEQRVPLCYVRPQLPPVTPSMSTSDNDSIKKPPASWQDYEASKYNDSASSSGRHYPSDHKHSAYSINDQSYDWDVTDWKPGGSGIVPSCVASVACRRAYSDQPSSPESRRSVSSIATNRSRRSNRSDALPGHYASNKMRRREKQLLQLVRQEESIPEEDRICIEQLILKSSHNRDSRNSSMRSVASSQCRPPLSRINHLPAAPPLPSISSRLDGNYTERYDCEEEDIADVVRTSPSAAVTSDEPESSSSSARPDSDGGIKSSSESEHLPPPPSDYELRVLREDEEVMDEKLPPAIANNSYSSLLNDPYEMNMPTPSVIRSNKFHPDQYLINHQHRHGSDVSEVSPPGSSVSLELPAGESARRYEQRLALERANLPKPGGSLHVPSPQPPTRHESEHLDLSSLSEAEEEDDLILDQHKARVKRRQAGNGRPPLDPSRSRGPRRTKKHGTKPQVPVHDARQYSQEMQPLFKEHGLDDSTAGALDHNNTNV</sequence>
<dbReference type="FunFam" id="2.60.40.60:FF:000041">
    <property type="entry name" value="FAT atypical cadherin 1"/>
    <property type="match status" value="1"/>
</dbReference>
<feature type="domain" description="Cadherin" evidence="21">
    <location>
        <begin position="1602"/>
        <end position="1694"/>
    </location>
</feature>
<keyword evidence="4 15" id="KW-0245">EGF-like domain</keyword>
<dbReference type="SMART" id="SM00282">
    <property type="entry name" value="LamG"/>
    <property type="match status" value="1"/>
</dbReference>
<evidence type="ECO:0000256" key="10">
    <source>
        <dbReference type="ARBA" id="ARBA00022989"/>
    </source>
</evidence>
<feature type="domain" description="Cadherin" evidence="21">
    <location>
        <begin position="2974"/>
        <end position="3086"/>
    </location>
</feature>
<feature type="disulfide bond" evidence="15">
    <location>
        <begin position="4202"/>
        <end position="4211"/>
    </location>
</feature>
<dbReference type="FunFam" id="2.60.40.60:FF:000053">
    <property type="entry name" value="FAT atypical cadherin 3"/>
    <property type="match status" value="1"/>
</dbReference>
<dbReference type="CDD" id="cd00054">
    <property type="entry name" value="EGF_CA"/>
    <property type="match status" value="1"/>
</dbReference>
<feature type="domain" description="EGF-like" evidence="20">
    <location>
        <begin position="4213"/>
        <end position="4249"/>
    </location>
</feature>
<dbReference type="GO" id="GO:0048729">
    <property type="term" value="P:tissue morphogenesis"/>
    <property type="evidence" value="ECO:0007669"/>
    <property type="project" value="UniProtKB-ARBA"/>
</dbReference>
<feature type="region of interest" description="Disordered" evidence="16">
    <location>
        <begin position="4444"/>
        <end position="4465"/>
    </location>
</feature>
<dbReference type="PANTHER" id="PTHR24026">
    <property type="entry name" value="FAT ATYPICAL CADHERIN-RELATED"/>
    <property type="match status" value="1"/>
</dbReference>
<evidence type="ECO:0000256" key="11">
    <source>
        <dbReference type="ARBA" id="ARBA00023136"/>
    </source>
</evidence>
<evidence type="ECO:0000256" key="1">
    <source>
        <dbReference type="ARBA" id="ARBA00004162"/>
    </source>
</evidence>
<feature type="domain" description="Cadherin" evidence="21">
    <location>
        <begin position="1793"/>
        <end position="1912"/>
    </location>
</feature>
<gene>
    <name evidence="22" type="primary">Fat1</name>
</gene>
<feature type="domain" description="Cadherin" evidence="21">
    <location>
        <begin position="2535"/>
        <end position="2644"/>
    </location>
</feature>
<feature type="domain" description="Cadherin" evidence="21">
    <location>
        <begin position="2015"/>
        <end position="2115"/>
    </location>
</feature>
<dbReference type="InterPro" id="IPR015919">
    <property type="entry name" value="Cadherin-like_sf"/>
</dbReference>
<dbReference type="PROSITE" id="PS50268">
    <property type="entry name" value="CADHERIN_2"/>
    <property type="match status" value="34"/>
</dbReference>